<feature type="transmembrane region" description="Helical" evidence="1">
    <location>
        <begin position="388"/>
        <end position="407"/>
    </location>
</feature>
<feature type="transmembrane region" description="Helical" evidence="1">
    <location>
        <begin position="284"/>
        <end position="302"/>
    </location>
</feature>
<feature type="transmembrane region" description="Helical" evidence="1">
    <location>
        <begin position="87"/>
        <end position="104"/>
    </location>
</feature>
<reference evidence="3 4" key="1">
    <citation type="submission" date="2019-11" db="EMBL/GenBank/DDBJ databases">
        <title>Bacillus lacus genome.</title>
        <authorList>
            <person name="Allen C.J."/>
            <person name="Newman J.D."/>
        </authorList>
    </citation>
    <scope>NUCLEOTIDE SEQUENCE [LARGE SCALE GENOMIC DNA]</scope>
    <source>
        <strain evidence="3 4">KCTC 33946</strain>
    </source>
</reference>
<keyword evidence="4" id="KW-1185">Reference proteome</keyword>
<feature type="transmembrane region" description="Helical" evidence="1">
    <location>
        <begin position="414"/>
        <end position="431"/>
    </location>
</feature>
<gene>
    <name evidence="3" type="ORF">GJU40_16905</name>
</gene>
<evidence type="ECO:0000259" key="2">
    <source>
        <dbReference type="Pfam" id="PF09925"/>
    </source>
</evidence>
<comment type="caution">
    <text evidence="3">The sequence shown here is derived from an EMBL/GenBank/DDBJ whole genome shotgun (WGS) entry which is preliminary data.</text>
</comment>
<accession>A0A7X2J1Y2</accession>
<keyword evidence="1" id="KW-0472">Membrane</keyword>
<evidence type="ECO:0000313" key="4">
    <source>
        <dbReference type="Proteomes" id="UP000448867"/>
    </source>
</evidence>
<proteinExistence type="predicted"/>
<feature type="transmembrane region" description="Helical" evidence="1">
    <location>
        <begin position="187"/>
        <end position="204"/>
    </location>
</feature>
<feature type="transmembrane region" description="Helical" evidence="1">
    <location>
        <begin position="236"/>
        <end position="254"/>
    </location>
</feature>
<feature type="transmembrane region" description="Helical" evidence="1">
    <location>
        <begin position="140"/>
        <end position="157"/>
    </location>
</feature>
<evidence type="ECO:0000313" key="3">
    <source>
        <dbReference type="EMBL" id="MRX73824.1"/>
    </source>
</evidence>
<feature type="transmembrane region" description="Helical" evidence="1">
    <location>
        <begin position="437"/>
        <end position="453"/>
    </location>
</feature>
<feature type="transmembrane region" description="Helical" evidence="1">
    <location>
        <begin position="309"/>
        <end position="328"/>
    </location>
</feature>
<dbReference type="OrthoDB" id="5351773at2"/>
<feature type="transmembrane region" description="Helical" evidence="1">
    <location>
        <begin position="54"/>
        <end position="75"/>
    </location>
</feature>
<keyword evidence="1" id="KW-0812">Transmembrane</keyword>
<feature type="domain" description="DUF2157" evidence="2">
    <location>
        <begin position="25"/>
        <end position="161"/>
    </location>
</feature>
<feature type="transmembrane region" description="Helical" evidence="1">
    <location>
        <begin position="116"/>
        <end position="134"/>
    </location>
</feature>
<dbReference type="Proteomes" id="UP000448867">
    <property type="component" value="Unassembled WGS sequence"/>
</dbReference>
<feature type="transmembrane region" description="Helical" evidence="1">
    <location>
        <begin position="334"/>
        <end position="352"/>
    </location>
</feature>
<sequence>MNKLISPFHYDILKKELFYLEEIGELAPNEAERLLRCYKVGYEKETKPARSIHFFEIISIIGSILIGLSVLSFVASNWSALSSMEKFFLLLGGLIVSYVLAWFLEESKPVLSKSLYYIGVFVYGAEIFYIGQMFHLGGELANALFAWSLGFLSLAFYKSDQILYFFGYGLIYLSIQLKFLFVEGGDPSLWMLIVLPLLFLISAYGKTMSPYLQIANYFVMYQFIEMKFLLNNEYSFLWMLPVLAGLFLLSEVLFKKDTYLRVVNLIILYQFVQTKIGFEAIENGSFLFLFALIVPVLFIGSHKLLNKSPILFGFNVILAIQVVLLAFYHMEVSYACWYLGFIFMVGLIFTHFQLSDYQNVMKNLGIVLQFGAGILLTMEFAYPADAAVPYELIFGLLYLIYGVYLVYKNKLFGVLLVSALIFRFYVDVSLAFMNKSIAFFIGGTLLLGLGYWFERTRRGEKMNEEKAAAR</sequence>
<organism evidence="3 4">
    <name type="scientific">Metabacillus lacus</name>
    <dbReference type="NCBI Taxonomy" id="1983721"/>
    <lineage>
        <taxon>Bacteria</taxon>
        <taxon>Bacillati</taxon>
        <taxon>Bacillota</taxon>
        <taxon>Bacilli</taxon>
        <taxon>Bacillales</taxon>
        <taxon>Bacillaceae</taxon>
        <taxon>Metabacillus</taxon>
    </lineage>
</organism>
<dbReference type="AlphaFoldDB" id="A0A7X2J1Y2"/>
<dbReference type="RefSeq" id="WP_154309284.1">
    <property type="nucleotide sequence ID" value="NZ_WKKI01000047.1"/>
</dbReference>
<evidence type="ECO:0000256" key="1">
    <source>
        <dbReference type="SAM" id="Phobius"/>
    </source>
</evidence>
<dbReference type="Pfam" id="PF09925">
    <property type="entry name" value="DUF2157"/>
    <property type="match status" value="1"/>
</dbReference>
<keyword evidence="1" id="KW-1133">Transmembrane helix</keyword>
<protein>
    <submittedName>
        <fullName evidence="3">DUF2157 domain-containing protein</fullName>
    </submittedName>
</protein>
<name>A0A7X2J1Y2_9BACI</name>
<feature type="transmembrane region" description="Helical" evidence="1">
    <location>
        <begin position="162"/>
        <end position="181"/>
    </location>
</feature>
<dbReference type="InterPro" id="IPR018677">
    <property type="entry name" value="DUF2157"/>
</dbReference>
<dbReference type="EMBL" id="WKKI01000047">
    <property type="protein sequence ID" value="MRX73824.1"/>
    <property type="molecule type" value="Genomic_DNA"/>
</dbReference>